<dbReference type="EMBL" id="DF977470">
    <property type="protein sequence ID" value="GAP87052.1"/>
    <property type="molecule type" value="Genomic_DNA"/>
</dbReference>
<accession>A0A1W2TG30</accession>
<protein>
    <submittedName>
        <fullName evidence="2">Uncharacterized protein</fullName>
    </submittedName>
</protein>
<feature type="compositionally biased region" description="Polar residues" evidence="1">
    <location>
        <begin position="382"/>
        <end position="395"/>
    </location>
</feature>
<sequence length="422" mass="46207">MADTGEKDDYKLQCPWSKCFPQLYQTTKSPCTNTSFPDFRVLGDHINKYHTNLLGCPNCDHRYLNARRKTPKDIDDLNAEKRRHRCNSNKGKNAGAHLDHVLITMTEEQDKGFRLWKRDRKKTTQEIYASLCYLLFGDEVEVPDNYEWNYWIPECVVNQDSWDRGQRNLEHARRGGQALGMPPPLPPTTATVDDFTADLYDGMTMGTPPLALTLDDNQPVSGWAQVRAKASIGQDSGYYSRGDMAAVQQSDGRSGGYSNVGASLQVPPTSGGGRRLGGQQRRQQQQQQVFPNQPPAPLSYSGYLTPDWGSGRNGFYQATAAAGYFNQPSPHANGMQYGGGGGGGGYVYGGQSAATQQQQSGGGGAGGGYPSVGLNMEDLENVASTSQLSQVNSTLRPDMNDADLTDYDQLAHFSWDQDAAAS</sequence>
<reference evidence="2" key="1">
    <citation type="submission" date="2016-03" db="EMBL/GenBank/DDBJ databases">
        <title>Draft genome sequence of Rosellinia necatrix.</title>
        <authorList>
            <person name="Kanematsu S."/>
        </authorList>
    </citation>
    <scope>NUCLEOTIDE SEQUENCE [LARGE SCALE GENOMIC DNA]</scope>
    <source>
        <strain evidence="2">W97</strain>
    </source>
</reference>
<feature type="compositionally biased region" description="Low complexity" evidence="1">
    <location>
        <begin position="277"/>
        <end position="288"/>
    </location>
</feature>
<feature type="region of interest" description="Disordered" evidence="1">
    <location>
        <begin position="354"/>
        <end position="373"/>
    </location>
</feature>
<evidence type="ECO:0000313" key="3">
    <source>
        <dbReference type="Proteomes" id="UP000054516"/>
    </source>
</evidence>
<dbReference type="AlphaFoldDB" id="A0A1W2TG30"/>
<gene>
    <name evidence="2" type="ORF">SAMD00023353_2500890</name>
</gene>
<dbReference type="OrthoDB" id="4761270at2759"/>
<evidence type="ECO:0000256" key="1">
    <source>
        <dbReference type="SAM" id="MobiDB-lite"/>
    </source>
</evidence>
<evidence type="ECO:0000313" key="2">
    <source>
        <dbReference type="EMBL" id="GAP87052.1"/>
    </source>
</evidence>
<feature type="compositionally biased region" description="Polar residues" evidence="1">
    <location>
        <begin position="247"/>
        <end position="268"/>
    </location>
</feature>
<feature type="region of interest" description="Disordered" evidence="1">
    <location>
        <begin position="380"/>
        <end position="400"/>
    </location>
</feature>
<name>A0A1W2TG30_ROSNE</name>
<proteinExistence type="predicted"/>
<feature type="compositionally biased region" description="Gly residues" evidence="1">
    <location>
        <begin position="360"/>
        <end position="370"/>
    </location>
</feature>
<keyword evidence="3" id="KW-1185">Reference proteome</keyword>
<dbReference type="Proteomes" id="UP000054516">
    <property type="component" value="Unassembled WGS sequence"/>
</dbReference>
<organism evidence="2">
    <name type="scientific">Rosellinia necatrix</name>
    <name type="common">White root-rot fungus</name>
    <dbReference type="NCBI Taxonomy" id="77044"/>
    <lineage>
        <taxon>Eukaryota</taxon>
        <taxon>Fungi</taxon>
        <taxon>Dikarya</taxon>
        <taxon>Ascomycota</taxon>
        <taxon>Pezizomycotina</taxon>
        <taxon>Sordariomycetes</taxon>
        <taxon>Xylariomycetidae</taxon>
        <taxon>Xylariales</taxon>
        <taxon>Xylariaceae</taxon>
        <taxon>Rosellinia</taxon>
    </lineage>
</organism>
<feature type="region of interest" description="Disordered" evidence="1">
    <location>
        <begin position="247"/>
        <end position="304"/>
    </location>
</feature>